<proteinExistence type="predicted"/>
<evidence type="ECO:0000259" key="1">
    <source>
        <dbReference type="SMART" id="SM00465"/>
    </source>
</evidence>
<dbReference type="InterPro" id="IPR035901">
    <property type="entry name" value="GIY-YIG_endonuc_sf"/>
</dbReference>
<feature type="domain" description="GIY-YIG" evidence="1">
    <location>
        <begin position="31"/>
        <end position="104"/>
    </location>
</feature>
<reference evidence="2" key="1">
    <citation type="submission" date="2020-10" db="EMBL/GenBank/DDBJ databases">
        <authorList>
            <person name="Castelo-Branco R."/>
            <person name="Eusebio N."/>
            <person name="Adriana R."/>
            <person name="Vieira A."/>
            <person name="Brugerolle De Fraissinette N."/>
            <person name="Rezende De Castro R."/>
            <person name="Schneider M.P."/>
            <person name="Vasconcelos V."/>
            <person name="Leao P.N."/>
        </authorList>
    </citation>
    <scope>NUCLEOTIDE SEQUENCE</scope>
    <source>
        <strain evidence="2">LEGE 11467</strain>
    </source>
</reference>
<protein>
    <submittedName>
        <fullName evidence="2">GIY-YIG nuclease family protein</fullName>
    </submittedName>
</protein>
<sequence length="123" mass="14199">MIVNNLGELGLTSFKRLPHRTLQGRDSLPSSSGIYIVFAGGSIVYVGQSVDIKQRWKSHHKYDELTKYPRVAIRFFLAPVGLLDEFEEYLIKRFVPLLNESIKLGYLNNLNSLVTTYHHHHHH</sequence>
<dbReference type="SMART" id="SM00465">
    <property type="entry name" value="GIYc"/>
    <property type="match status" value="1"/>
</dbReference>
<accession>A0A928Z7X5</accession>
<name>A0A928Z7X5_9CYAN</name>
<dbReference type="InterPro" id="IPR000305">
    <property type="entry name" value="GIY-YIG_endonuc"/>
</dbReference>
<keyword evidence="3" id="KW-1185">Reference proteome</keyword>
<dbReference type="SUPFAM" id="SSF82771">
    <property type="entry name" value="GIY-YIG endonuclease"/>
    <property type="match status" value="1"/>
</dbReference>
<comment type="caution">
    <text evidence="2">The sequence shown here is derived from an EMBL/GenBank/DDBJ whole genome shotgun (WGS) entry which is preliminary data.</text>
</comment>
<organism evidence="2 3">
    <name type="scientific">Zarconia navalis LEGE 11467</name>
    <dbReference type="NCBI Taxonomy" id="1828826"/>
    <lineage>
        <taxon>Bacteria</taxon>
        <taxon>Bacillati</taxon>
        <taxon>Cyanobacteriota</taxon>
        <taxon>Cyanophyceae</taxon>
        <taxon>Oscillatoriophycideae</taxon>
        <taxon>Oscillatoriales</taxon>
        <taxon>Oscillatoriales incertae sedis</taxon>
        <taxon>Zarconia</taxon>
        <taxon>Zarconia navalis</taxon>
    </lineage>
</organism>
<dbReference type="AlphaFoldDB" id="A0A928Z7X5"/>
<dbReference type="CDD" id="cd00719">
    <property type="entry name" value="GIY-YIG_SF"/>
    <property type="match status" value="1"/>
</dbReference>
<feature type="non-terminal residue" evidence="2">
    <location>
        <position position="123"/>
    </location>
</feature>
<dbReference type="Proteomes" id="UP000621799">
    <property type="component" value="Unassembled WGS sequence"/>
</dbReference>
<dbReference type="EMBL" id="JADEXN010000139">
    <property type="protein sequence ID" value="MBE9040990.1"/>
    <property type="molecule type" value="Genomic_DNA"/>
</dbReference>
<evidence type="ECO:0000313" key="2">
    <source>
        <dbReference type="EMBL" id="MBE9040990.1"/>
    </source>
</evidence>
<gene>
    <name evidence="2" type="ORF">IQ235_09380</name>
</gene>
<dbReference type="Gene3D" id="3.40.1440.10">
    <property type="entry name" value="GIY-YIG endonuclease"/>
    <property type="match status" value="1"/>
</dbReference>
<evidence type="ECO:0000313" key="3">
    <source>
        <dbReference type="Proteomes" id="UP000621799"/>
    </source>
</evidence>